<reference evidence="1" key="1">
    <citation type="submission" date="2020-03" db="EMBL/GenBank/DDBJ databases">
        <title>The deep terrestrial virosphere.</title>
        <authorList>
            <person name="Holmfeldt K."/>
            <person name="Nilsson E."/>
            <person name="Simone D."/>
            <person name="Lopez-Fernandez M."/>
            <person name="Wu X."/>
            <person name="de Brujin I."/>
            <person name="Lundin D."/>
            <person name="Andersson A."/>
            <person name="Bertilsson S."/>
            <person name="Dopson M."/>
        </authorList>
    </citation>
    <scope>NUCLEOTIDE SEQUENCE</scope>
    <source>
        <strain evidence="1">MM415A01720</strain>
    </source>
</reference>
<sequence length="166" mass="18240">MQPTTDVINDEELNKATDLLMSCLPDHAEELIHELAKDYQLPYWQVFAGVVYAAHLQGSMSGFTTEPAWAEGVKHYIYRCKQCGQEFKPTHVGQLYCTTLCGNTATEQVATYIELKVATNDKHEPTPAITNDAESIASDDFASRLSALTKKTDSGWTGQPDIPAGA</sequence>
<protein>
    <submittedName>
        <fullName evidence="1">Uncharacterized protein</fullName>
    </submittedName>
</protein>
<evidence type="ECO:0000313" key="1">
    <source>
        <dbReference type="EMBL" id="QJA75712.1"/>
    </source>
</evidence>
<dbReference type="EMBL" id="MT142180">
    <property type="protein sequence ID" value="QJA75712.1"/>
    <property type="molecule type" value="Genomic_DNA"/>
</dbReference>
<organism evidence="1">
    <name type="scientific">viral metagenome</name>
    <dbReference type="NCBI Taxonomy" id="1070528"/>
    <lineage>
        <taxon>unclassified sequences</taxon>
        <taxon>metagenomes</taxon>
        <taxon>organismal metagenomes</taxon>
    </lineage>
</organism>
<gene>
    <name evidence="1" type="ORF">MM415A01720_0010</name>
</gene>
<accession>A0A6M3K320</accession>
<dbReference type="AlphaFoldDB" id="A0A6M3K320"/>
<proteinExistence type="predicted"/>
<name>A0A6M3K320_9ZZZZ</name>